<dbReference type="CDD" id="cd00207">
    <property type="entry name" value="fer2"/>
    <property type="match status" value="1"/>
</dbReference>
<proteinExistence type="predicted"/>
<comment type="caution">
    <text evidence="2">The sequence shown here is derived from an EMBL/GenBank/DDBJ whole genome shotgun (WGS) entry which is preliminary data.</text>
</comment>
<evidence type="ECO:0000313" key="3">
    <source>
        <dbReference type="Proteomes" id="UP000586918"/>
    </source>
</evidence>
<dbReference type="InterPro" id="IPR012675">
    <property type="entry name" value="Beta-grasp_dom_sf"/>
</dbReference>
<protein>
    <submittedName>
        <fullName evidence="2">2Fe-2S iron-sulfur cluster binding domain-containing protein</fullName>
    </submittedName>
</protein>
<dbReference type="AlphaFoldDB" id="A0A848DDR5"/>
<dbReference type="InterPro" id="IPR001041">
    <property type="entry name" value="2Fe-2S_ferredoxin-type"/>
</dbReference>
<gene>
    <name evidence="2" type="ORF">HF519_03865</name>
</gene>
<accession>A0A848DDR5</accession>
<organism evidence="2 3">
    <name type="scientific">Pseudonocardia bannensis</name>
    <dbReference type="NCBI Taxonomy" id="630973"/>
    <lineage>
        <taxon>Bacteria</taxon>
        <taxon>Bacillati</taxon>
        <taxon>Actinomycetota</taxon>
        <taxon>Actinomycetes</taxon>
        <taxon>Pseudonocardiales</taxon>
        <taxon>Pseudonocardiaceae</taxon>
        <taxon>Pseudonocardia</taxon>
    </lineage>
</organism>
<dbReference type="Proteomes" id="UP000586918">
    <property type="component" value="Unassembled WGS sequence"/>
</dbReference>
<feature type="domain" description="2Fe-2S ferredoxin-type" evidence="1">
    <location>
        <begin position="1"/>
        <end position="77"/>
    </location>
</feature>
<dbReference type="GO" id="GO:0051537">
    <property type="term" value="F:2 iron, 2 sulfur cluster binding"/>
    <property type="evidence" value="ECO:0007669"/>
    <property type="project" value="InterPro"/>
</dbReference>
<name>A0A848DDR5_9PSEU</name>
<evidence type="ECO:0000259" key="1">
    <source>
        <dbReference type="PROSITE" id="PS51085"/>
    </source>
</evidence>
<reference evidence="2 3" key="1">
    <citation type="submission" date="2020-04" db="EMBL/GenBank/DDBJ databases">
        <authorList>
            <person name="Klaysubun C."/>
            <person name="Duangmal K."/>
            <person name="Lipun K."/>
        </authorList>
    </citation>
    <scope>NUCLEOTIDE SEQUENCE [LARGE SCALE GENOMIC DNA]</scope>
    <source>
        <strain evidence="2 3">DSM 45300</strain>
    </source>
</reference>
<sequence length="77" mass="8467">MRYGPAVDRTVLDAVRDAGVDVLSSCEEGFCGTCEVRVLDGEPEHHDRILSAAERERGETMMICVSRCRSARLVLGL</sequence>
<dbReference type="Pfam" id="PF00111">
    <property type="entry name" value="Fer2"/>
    <property type="match status" value="1"/>
</dbReference>
<keyword evidence="3" id="KW-1185">Reference proteome</keyword>
<evidence type="ECO:0000313" key="2">
    <source>
        <dbReference type="EMBL" id="NMH90731.1"/>
    </source>
</evidence>
<dbReference type="InterPro" id="IPR036010">
    <property type="entry name" value="2Fe-2S_ferredoxin-like_sf"/>
</dbReference>
<dbReference type="SUPFAM" id="SSF54292">
    <property type="entry name" value="2Fe-2S ferredoxin-like"/>
    <property type="match status" value="1"/>
</dbReference>
<dbReference type="PROSITE" id="PS00197">
    <property type="entry name" value="2FE2S_FER_1"/>
    <property type="match status" value="1"/>
</dbReference>
<dbReference type="Gene3D" id="3.10.20.30">
    <property type="match status" value="1"/>
</dbReference>
<dbReference type="EMBL" id="JAAXKZ010000008">
    <property type="protein sequence ID" value="NMH90731.1"/>
    <property type="molecule type" value="Genomic_DNA"/>
</dbReference>
<dbReference type="InterPro" id="IPR006058">
    <property type="entry name" value="2Fe2S_fd_BS"/>
</dbReference>
<dbReference type="PROSITE" id="PS51085">
    <property type="entry name" value="2FE2S_FER_2"/>
    <property type="match status" value="1"/>
</dbReference>